<dbReference type="OrthoDB" id="641338at2759"/>
<feature type="region of interest" description="Disordered" evidence="7">
    <location>
        <begin position="737"/>
        <end position="788"/>
    </location>
</feature>
<feature type="region of interest" description="Disordered" evidence="7">
    <location>
        <begin position="36"/>
        <end position="90"/>
    </location>
</feature>
<comment type="function">
    <text evidence="6">Putative transcription activator involved in regulating light control of development.</text>
</comment>
<dbReference type="InterPro" id="IPR018247">
    <property type="entry name" value="EF_Hand_1_Ca_BS"/>
</dbReference>
<keyword evidence="4 6" id="KW-0862">Zinc</keyword>
<proteinExistence type="inferred from homology"/>
<reference evidence="10 11" key="1">
    <citation type="submission" date="2025-04" db="UniProtKB">
        <authorList>
            <consortium name="RefSeq"/>
        </authorList>
    </citation>
    <scope>IDENTIFICATION</scope>
</reference>
<feature type="compositionally biased region" description="Polar residues" evidence="7">
    <location>
        <begin position="57"/>
        <end position="67"/>
    </location>
</feature>
<dbReference type="PROSITE" id="PS50966">
    <property type="entry name" value="ZF_SWIM"/>
    <property type="match status" value="1"/>
</dbReference>
<dbReference type="InterPro" id="IPR004330">
    <property type="entry name" value="FAR1_DNA_bnd_dom"/>
</dbReference>
<evidence type="ECO:0000256" key="3">
    <source>
        <dbReference type="ARBA" id="ARBA00022771"/>
    </source>
</evidence>
<dbReference type="Pfam" id="PF04434">
    <property type="entry name" value="SWIM"/>
    <property type="match status" value="1"/>
</dbReference>
<evidence type="ECO:0000313" key="11">
    <source>
        <dbReference type="RefSeq" id="XP_010908823.1"/>
    </source>
</evidence>
<dbReference type="Pfam" id="PF03101">
    <property type="entry name" value="FAR1"/>
    <property type="match status" value="1"/>
</dbReference>
<accession>A0A6I9QGJ3</accession>
<evidence type="ECO:0000313" key="9">
    <source>
        <dbReference type="Proteomes" id="UP000504607"/>
    </source>
</evidence>
<evidence type="ECO:0000313" key="10">
    <source>
        <dbReference type="RefSeq" id="XP_010908809.1"/>
    </source>
</evidence>
<dbReference type="RefSeq" id="XP_019704280.1">
    <property type="nucleotide sequence ID" value="XM_019848721.2"/>
</dbReference>
<evidence type="ECO:0000256" key="5">
    <source>
        <dbReference type="PROSITE-ProRule" id="PRU00325"/>
    </source>
</evidence>
<dbReference type="PANTHER" id="PTHR31669:SF265">
    <property type="entry name" value="PROTEIN FAR1-RELATED SEQUENCE"/>
    <property type="match status" value="1"/>
</dbReference>
<dbReference type="InterPro" id="IPR018289">
    <property type="entry name" value="MULE_transposase_dom"/>
</dbReference>
<dbReference type="Pfam" id="PF10551">
    <property type="entry name" value="MULE"/>
    <property type="match status" value="1"/>
</dbReference>
<dbReference type="GO" id="GO:0005634">
    <property type="term" value="C:nucleus"/>
    <property type="evidence" value="ECO:0007669"/>
    <property type="project" value="UniProtKB-SubCell"/>
</dbReference>
<keyword evidence="6" id="KW-0539">Nucleus</keyword>
<gene>
    <name evidence="10 11 12 13" type="primary">LOC105035093</name>
</gene>
<protein>
    <recommendedName>
        <fullName evidence="6">Protein FAR1-RELATED SEQUENCE</fullName>
    </recommendedName>
</protein>
<keyword evidence="9" id="KW-1185">Reference proteome</keyword>
<evidence type="ECO:0000256" key="6">
    <source>
        <dbReference type="RuleBase" id="RU367018"/>
    </source>
</evidence>
<organism evidence="9 11">
    <name type="scientific">Elaeis guineensis var. tenera</name>
    <name type="common">Oil palm</name>
    <dbReference type="NCBI Taxonomy" id="51953"/>
    <lineage>
        <taxon>Eukaryota</taxon>
        <taxon>Viridiplantae</taxon>
        <taxon>Streptophyta</taxon>
        <taxon>Embryophyta</taxon>
        <taxon>Tracheophyta</taxon>
        <taxon>Spermatophyta</taxon>
        <taxon>Magnoliopsida</taxon>
        <taxon>Liliopsida</taxon>
        <taxon>Arecaceae</taxon>
        <taxon>Arecoideae</taxon>
        <taxon>Cocoseae</taxon>
        <taxon>Elaeidinae</taxon>
        <taxon>Elaeis</taxon>
    </lineage>
</organism>
<dbReference type="InterPro" id="IPR007527">
    <property type="entry name" value="Znf_SWIM"/>
</dbReference>
<evidence type="ECO:0000313" key="12">
    <source>
        <dbReference type="RefSeq" id="XP_019704280.1"/>
    </source>
</evidence>
<keyword evidence="3 5" id="KW-0863">Zinc-finger</keyword>
<dbReference type="RefSeq" id="XP_010908823.1">
    <property type="nucleotide sequence ID" value="XM_010910521.3"/>
</dbReference>
<name>A0A6I9QGJ3_ELAGV</name>
<evidence type="ECO:0000256" key="1">
    <source>
        <dbReference type="ARBA" id="ARBA00005889"/>
    </source>
</evidence>
<evidence type="ECO:0000313" key="13">
    <source>
        <dbReference type="RefSeq" id="XP_029118156.1"/>
    </source>
</evidence>
<evidence type="ECO:0000256" key="2">
    <source>
        <dbReference type="ARBA" id="ARBA00022723"/>
    </source>
</evidence>
<comment type="similarity">
    <text evidence="1 6">Belongs to the FHY3/FAR1 family.</text>
</comment>
<dbReference type="Proteomes" id="UP000504607">
    <property type="component" value="Chromosome 2"/>
</dbReference>
<feature type="compositionally biased region" description="Basic residues" evidence="7">
    <location>
        <begin position="751"/>
        <end position="760"/>
    </location>
</feature>
<feature type="compositionally biased region" description="Basic and acidic residues" evidence="7">
    <location>
        <begin position="36"/>
        <end position="51"/>
    </location>
</feature>
<evidence type="ECO:0000256" key="7">
    <source>
        <dbReference type="SAM" id="MobiDB-lite"/>
    </source>
</evidence>
<evidence type="ECO:0000259" key="8">
    <source>
        <dbReference type="PROSITE" id="PS50966"/>
    </source>
</evidence>
<dbReference type="InterPro" id="IPR006564">
    <property type="entry name" value="Znf_PMZ"/>
</dbReference>
<dbReference type="PANTHER" id="PTHR31669">
    <property type="entry name" value="PROTEIN FAR1-RELATED SEQUENCE 10-RELATED"/>
    <property type="match status" value="1"/>
</dbReference>
<feature type="domain" description="SWIM-type" evidence="8">
    <location>
        <begin position="595"/>
        <end position="631"/>
    </location>
</feature>
<dbReference type="SMART" id="SM00575">
    <property type="entry name" value="ZnF_PMZ"/>
    <property type="match status" value="1"/>
</dbReference>
<dbReference type="RefSeq" id="XP_029118156.1">
    <property type="nucleotide sequence ID" value="XM_029262323.1"/>
</dbReference>
<dbReference type="InterPro" id="IPR031052">
    <property type="entry name" value="FHY3/FAR1"/>
</dbReference>
<dbReference type="RefSeq" id="XP_010908809.1">
    <property type="nucleotide sequence ID" value="XM_010910507.3"/>
</dbReference>
<dbReference type="PROSITE" id="PS00018">
    <property type="entry name" value="EF_HAND_1"/>
    <property type="match status" value="1"/>
</dbReference>
<dbReference type="GO" id="GO:0006355">
    <property type="term" value="P:regulation of DNA-templated transcription"/>
    <property type="evidence" value="ECO:0007669"/>
    <property type="project" value="UniProtKB-UniRule"/>
</dbReference>
<feature type="compositionally biased region" description="Polar residues" evidence="7">
    <location>
        <begin position="767"/>
        <end position="788"/>
    </location>
</feature>
<keyword evidence="2 6" id="KW-0479">Metal-binding</keyword>
<sequence>MIHSKSFSQGNSNHSLMESRYNQEKEILLMNGDAYLDKNCNEDEVNDRTTTEEDETSQNLLADSINQEPMDEGKTAVAPENDDDDGGKMDKAELEEGHKVTGLDDRTPQLGMVFKSYEEVVNFYKRYALHVGFGVAVKKSSFTTYGLCRRLVLVCTKGGKGRANACYQSRPTAKTNCQAMIIVKLWGDGLLHLVEANLEHNHAVSPSTARFLRCYKKMSSGMTKDLAVRAAGHEDLLFGDKECVNSIEGGRLKLGEGDDEAILQFFARMQTKNPNFFYLLDLDVEGHMRNVFWADSRSRAAYQYFSDVVYFDTTCLKNKYDIPLALFVGVNHHGQLVLLGCGLVSDESTENYLWLFKAWLTCMRGCPPNAIIIDECRAIQGAVADVFPEACHRICLWHIMKNVQQNLSGFEEYKILKKELKKVVYDSLRVNEFEEGWRDLMKRYGLEGSEWLNILYENRQLWAPVFLKNTFWAGMSIARHKESITTFFEGCVYPGTSLKCFLSNYEMVLQTKYEMEARADLESFHEGRVFVTKLHMEEHLSKIYTLNMFKKFQDELKAIVYCQVSLVKVDGPISTFEVKECAFMEGGEKAQDRNYEVLYNVDEFDIECICGSFQFRGILCRHALSVLKLQQVYEIPAQYILQRWTKDLKQLFALDRYSKDVASNNRMERYDYLSMRCLQLVEVGMISEEKYHLALKLLREVEKSLLDDNMCRDLQRRLLPFETRSNASDENHLASQLGIVEGNKIPNSLPAKRRGRPPKKRKEDSNTEMISSPSNQKDSLRASSDGGQSNVFQAASTASHLGSHIRTHGGVDLMEEVNPNDLSFGSHFGLQANHQHHLGNQLQSANLLQGQFGQQTVGNSSGMQWIYQQMLQEDHAPFGRRTG</sequence>
<comment type="subcellular location">
    <subcellularLocation>
        <location evidence="6">Nucleus</location>
    </subcellularLocation>
</comment>
<evidence type="ECO:0000256" key="4">
    <source>
        <dbReference type="ARBA" id="ARBA00022833"/>
    </source>
</evidence>
<dbReference type="AlphaFoldDB" id="A0A6I9QGJ3"/>
<dbReference type="GO" id="GO:0008270">
    <property type="term" value="F:zinc ion binding"/>
    <property type="evidence" value="ECO:0007669"/>
    <property type="project" value="UniProtKB-UniRule"/>
</dbReference>